<organism evidence="2 3">
    <name type="scientific">Cocos nucifera</name>
    <name type="common">Coconut palm</name>
    <dbReference type="NCBI Taxonomy" id="13894"/>
    <lineage>
        <taxon>Eukaryota</taxon>
        <taxon>Viridiplantae</taxon>
        <taxon>Streptophyta</taxon>
        <taxon>Embryophyta</taxon>
        <taxon>Tracheophyta</taxon>
        <taxon>Spermatophyta</taxon>
        <taxon>Magnoliopsida</taxon>
        <taxon>Liliopsida</taxon>
        <taxon>Arecaceae</taxon>
        <taxon>Arecoideae</taxon>
        <taxon>Cocoseae</taxon>
        <taxon>Attaleinae</taxon>
        <taxon>Cocos</taxon>
    </lineage>
</organism>
<keyword evidence="3" id="KW-1185">Reference proteome</keyword>
<protein>
    <submittedName>
        <fullName evidence="2">Uncharacterized protein</fullName>
    </submittedName>
</protein>
<accession>A0A8K0NBA0</accession>
<evidence type="ECO:0000313" key="3">
    <source>
        <dbReference type="Proteomes" id="UP000797356"/>
    </source>
</evidence>
<sequence>MKMSVMDKVMMETNGRWVSVRKKAMMETDGKWAFAREKADASEDVREKEGDGGDRWEMGVREGKGQYR</sequence>
<dbReference type="Proteomes" id="UP000797356">
    <property type="component" value="Chromosome 13"/>
</dbReference>
<comment type="caution">
    <text evidence="2">The sequence shown here is derived from an EMBL/GenBank/DDBJ whole genome shotgun (WGS) entry which is preliminary data.</text>
</comment>
<proteinExistence type="predicted"/>
<gene>
    <name evidence="2" type="ORF">COCNU_13G003170</name>
</gene>
<evidence type="ECO:0000313" key="2">
    <source>
        <dbReference type="EMBL" id="KAG1366527.1"/>
    </source>
</evidence>
<dbReference type="EMBL" id="CM017884">
    <property type="protein sequence ID" value="KAG1366527.1"/>
    <property type="molecule type" value="Genomic_DNA"/>
</dbReference>
<reference evidence="2" key="2">
    <citation type="submission" date="2019-07" db="EMBL/GenBank/DDBJ databases">
        <authorList>
            <person name="Yang Y."/>
            <person name="Bocs S."/>
            <person name="Baudouin L."/>
        </authorList>
    </citation>
    <scope>NUCLEOTIDE SEQUENCE</scope>
    <source>
        <tissue evidence="2">Spear leaf of Hainan Tall coconut</tissue>
    </source>
</reference>
<name>A0A8K0NBA0_COCNU</name>
<dbReference type="AlphaFoldDB" id="A0A8K0NBA0"/>
<feature type="region of interest" description="Disordered" evidence="1">
    <location>
        <begin position="39"/>
        <end position="68"/>
    </location>
</feature>
<reference evidence="2" key="1">
    <citation type="journal article" date="2017" name="Gigascience">
        <title>The genome draft of coconut (Cocos nucifera).</title>
        <authorList>
            <person name="Xiao Y."/>
            <person name="Xu P."/>
            <person name="Fan H."/>
            <person name="Baudouin L."/>
            <person name="Xia W."/>
            <person name="Bocs S."/>
            <person name="Xu J."/>
            <person name="Li Q."/>
            <person name="Guo A."/>
            <person name="Zhou L."/>
            <person name="Li J."/>
            <person name="Wu Y."/>
            <person name="Ma Z."/>
            <person name="Armero A."/>
            <person name="Issali A.E."/>
            <person name="Liu N."/>
            <person name="Peng M."/>
            <person name="Yang Y."/>
        </authorList>
    </citation>
    <scope>NUCLEOTIDE SEQUENCE</scope>
    <source>
        <tissue evidence="2">Spear leaf of Hainan Tall coconut</tissue>
    </source>
</reference>
<evidence type="ECO:0000256" key="1">
    <source>
        <dbReference type="SAM" id="MobiDB-lite"/>
    </source>
</evidence>